<dbReference type="GO" id="GO:0016887">
    <property type="term" value="F:ATP hydrolysis activity"/>
    <property type="evidence" value="ECO:0007669"/>
    <property type="project" value="InterPro"/>
</dbReference>
<gene>
    <name evidence="4" type="primary">Abcc1_1</name>
    <name evidence="4" type="ORF">G6Z76_0000007</name>
</gene>
<feature type="domain" description="ABC transporter" evidence="3">
    <location>
        <begin position="1"/>
        <end position="52"/>
    </location>
</feature>
<feature type="non-terminal residue" evidence="4">
    <location>
        <position position="58"/>
    </location>
</feature>
<dbReference type="SUPFAM" id="SSF52540">
    <property type="entry name" value="P-loop containing nucleoside triphosphate hydrolases"/>
    <property type="match status" value="1"/>
</dbReference>
<sequence>LQNLNVSIKPGWKVGVVGRTDAGKSSLISELFRLFNEGLEGEIKVDGREVAHKHGGPQ</sequence>
<dbReference type="InterPro" id="IPR050173">
    <property type="entry name" value="ABC_transporter_C-like"/>
</dbReference>
<evidence type="ECO:0000256" key="1">
    <source>
        <dbReference type="ARBA" id="ARBA00022741"/>
    </source>
</evidence>
<keyword evidence="1" id="KW-0547">Nucleotide-binding</keyword>
<dbReference type="Pfam" id="PF00005">
    <property type="entry name" value="ABC_tran"/>
    <property type="match status" value="1"/>
</dbReference>
<name>A0A836FWA6_9HYME</name>
<dbReference type="PANTHER" id="PTHR24223">
    <property type="entry name" value="ATP-BINDING CASSETTE SUB-FAMILY C"/>
    <property type="match status" value="1"/>
</dbReference>
<dbReference type="Gene3D" id="3.40.50.300">
    <property type="entry name" value="P-loop containing nucleotide triphosphate hydrolases"/>
    <property type="match status" value="1"/>
</dbReference>
<comment type="caution">
    <text evidence="4">The sequence shown here is derived from an EMBL/GenBank/DDBJ whole genome shotgun (WGS) entry which is preliminary data.</text>
</comment>
<evidence type="ECO:0000313" key="5">
    <source>
        <dbReference type="Proteomes" id="UP000669903"/>
    </source>
</evidence>
<keyword evidence="5" id="KW-1185">Reference proteome</keyword>
<evidence type="ECO:0000313" key="4">
    <source>
        <dbReference type="EMBL" id="KAG5346127.1"/>
    </source>
</evidence>
<dbReference type="GO" id="GO:0005524">
    <property type="term" value="F:ATP binding"/>
    <property type="evidence" value="ECO:0007669"/>
    <property type="project" value="UniProtKB-KW"/>
</dbReference>
<dbReference type="GO" id="GO:0016020">
    <property type="term" value="C:membrane"/>
    <property type="evidence" value="ECO:0007669"/>
    <property type="project" value="TreeGrafter"/>
</dbReference>
<dbReference type="InterPro" id="IPR003439">
    <property type="entry name" value="ABC_transporter-like_ATP-bd"/>
</dbReference>
<evidence type="ECO:0000256" key="2">
    <source>
        <dbReference type="ARBA" id="ARBA00022840"/>
    </source>
</evidence>
<keyword evidence="2" id="KW-0067">ATP-binding</keyword>
<dbReference type="GO" id="GO:0042626">
    <property type="term" value="F:ATPase-coupled transmembrane transporter activity"/>
    <property type="evidence" value="ECO:0007669"/>
    <property type="project" value="TreeGrafter"/>
</dbReference>
<dbReference type="EMBL" id="JAANIC010001823">
    <property type="protein sequence ID" value="KAG5346127.1"/>
    <property type="molecule type" value="Genomic_DNA"/>
</dbReference>
<proteinExistence type="predicted"/>
<organism evidence="4 5">
    <name type="scientific">Acromyrmex charruanus</name>
    <dbReference type="NCBI Taxonomy" id="2715315"/>
    <lineage>
        <taxon>Eukaryota</taxon>
        <taxon>Metazoa</taxon>
        <taxon>Ecdysozoa</taxon>
        <taxon>Arthropoda</taxon>
        <taxon>Hexapoda</taxon>
        <taxon>Insecta</taxon>
        <taxon>Pterygota</taxon>
        <taxon>Neoptera</taxon>
        <taxon>Endopterygota</taxon>
        <taxon>Hymenoptera</taxon>
        <taxon>Apocrita</taxon>
        <taxon>Aculeata</taxon>
        <taxon>Formicoidea</taxon>
        <taxon>Formicidae</taxon>
        <taxon>Myrmicinae</taxon>
        <taxon>Acromyrmex</taxon>
    </lineage>
</organism>
<dbReference type="AlphaFoldDB" id="A0A836FWA6"/>
<protein>
    <submittedName>
        <fullName evidence="4">MRP1 protein</fullName>
    </submittedName>
</protein>
<feature type="non-terminal residue" evidence="4">
    <location>
        <position position="1"/>
    </location>
</feature>
<accession>A0A836FWA6</accession>
<evidence type="ECO:0000259" key="3">
    <source>
        <dbReference type="Pfam" id="PF00005"/>
    </source>
</evidence>
<dbReference type="InterPro" id="IPR027417">
    <property type="entry name" value="P-loop_NTPase"/>
</dbReference>
<reference evidence="4" key="1">
    <citation type="submission" date="2020-03" db="EMBL/GenBank/DDBJ databases">
        <title>Relaxed selection underlies rapid genomic changes in the transitions from sociality to social parasitism in ants.</title>
        <authorList>
            <person name="Bi X."/>
        </authorList>
    </citation>
    <scope>NUCLEOTIDE SEQUENCE</scope>
    <source>
        <strain evidence="4">BGI-DK2014a</strain>
        <tissue evidence="4">Whole body</tissue>
    </source>
</reference>
<dbReference type="Proteomes" id="UP000669903">
    <property type="component" value="Unassembled WGS sequence"/>
</dbReference>